<feature type="region of interest" description="Disordered" evidence="1">
    <location>
        <begin position="53"/>
        <end position="99"/>
    </location>
</feature>
<dbReference type="EMBL" id="BJUW01000001">
    <property type="protein sequence ID" value="GEK84960.1"/>
    <property type="molecule type" value="Genomic_DNA"/>
</dbReference>
<dbReference type="AlphaFoldDB" id="A0A511A9T9"/>
<evidence type="ECO:0000256" key="2">
    <source>
        <dbReference type="SAM" id="Phobius"/>
    </source>
</evidence>
<feature type="compositionally biased region" description="Pro residues" evidence="1">
    <location>
        <begin position="83"/>
        <end position="95"/>
    </location>
</feature>
<keyword evidence="2" id="KW-0472">Membrane</keyword>
<keyword evidence="4" id="KW-1185">Reference proteome</keyword>
<proteinExistence type="predicted"/>
<reference evidence="3 4" key="1">
    <citation type="submission" date="2019-07" db="EMBL/GenBank/DDBJ databases">
        <title>Whole genome shotgun sequence of Microbacterium aerolatum NBRC 103071.</title>
        <authorList>
            <person name="Hosoyama A."/>
            <person name="Uohara A."/>
            <person name="Ohji S."/>
            <person name="Ichikawa N."/>
        </authorList>
    </citation>
    <scope>NUCLEOTIDE SEQUENCE [LARGE SCALE GENOMIC DNA]</scope>
    <source>
        <strain evidence="3 4">NBRC 103071</strain>
    </source>
</reference>
<evidence type="ECO:0000256" key="1">
    <source>
        <dbReference type="SAM" id="MobiDB-lite"/>
    </source>
</evidence>
<name>A0A511A9T9_9MICO</name>
<comment type="caution">
    <text evidence="3">The sequence shown here is derived from an EMBL/GenBank/DDBJ whole genome shotgun (WGS) entry which is preliminary data.</text>
</comment>
<dbReference type="Proteomes" id="UP000321225">
    <property type="component" value="Unassembled WGS sequence"/>
</dbReference>
<evidence type="ECO:0000313" key="3">
    <source>
        <dbReference type="EMBL" id="GEK84960.1"/>
    </source>
</evidence>
<sequence length="197" mass="20716">MSDEQQPRPEWIFPEEKKSNKGRIWLIVGLSALALAIIGVLLFFLIPRDGEPAPTTSPSASATTTPTSTPSPTATATSAPTPTTEPAPTQPPVPDPDLDTFRGQVQPRLDDATRGLQLVKDNMDLGAQIVDSLQNDAAALSDTPAPSSISDDWSDAVSQYASKLGELRAAYDNGTDLQAPLDAAGSALQKVRALVGL</sequence>
<gene>
    <name evidence="3" type="ORF">MAE01_01360</name>
</gene>
<feature type="compositionally biased region" description="Low complexity" evidence="1">
    <location>
        <begin position="53"/>
        <end position="82"/>
    </location>
</feature>
<feature type="transmembrane region" description="Helical" evidence="2">
    <location>
        <begin position="24"/>
        <end position="46"/>
    </location>
</feature>
<dbReference type="RefSeq" id="WP_229718296.1">
    <property type="nucleotide sequence ID" value="NZ_BJUW01000001.1"/>
</dbReference>
<evidence type="ECO:0000313" key="4">
    <source>
        <dbReference type="Proteomes" id="UP000321225"/>
    </source>
</evidence>
<organism evidence="3 4">
    <name type="scientific">Microbacterium aerolatum</name>
    <dbReference type="NCBI Taxonomy" id="153731"/>
    <lineage>
        <taxon>Bacteria</taxon>
        <taxon>Bacillati</taxon>
        <taxon>Actinomycetota</taxon>
        <taxon>Actinomycetes</taxon>
        <taxon>Micrococcales</taxon>
        <taxon>Microbacteriaceae</taxon>
        <taxon>Microbacterium</taxon>
    </lineage>
</organism>
<keyword evidence="2" id="KW-1133">Transmembrane helix</keyword>
<accession>A0A511A9T9</accession>
<keyword evidence="2" id="KW-0812">Transmembrane</keyword>
<protein>
    <submittedName>
        <fullName evidence="3">Uncharacterized protein</fullName>
    </submittedName>
</protein>